<evidence type="ECO:0000313" key="12">
    <source>
        <dbReference type="Proteomes" id="UP000215563"/>
    </source>
</evidence>
<organism evidence="11 12">
    <name type="scientific">Amycolatopsis alba DSM 44262</name>
    <dbReference type="NCBI Taxonomy" id="1125972"/>
    <lineage>
        <taxon>Bacteria</taxon>
        <taxon>Bacillati</taxon>
        <taxon>Actinomycetota</taxon>
        <taxon>Actinomycetes</taxon>
        <taxon>Pseudonocardiales</taxon>
        <taxon>Pseudonocardiaceae</taxon>
        <taxon>Amycolatopsis</taxon>
    </lineage>
</organism>
<comment type="caution">
    <text evidence="11">The sequence shown here is derived from an EMBL/GenBank/DDBJ whole genome shotgun (WGS) entry which is preliminary data.</text>
</comment>
<feature type="domain" description="UvrD-like helicase ATP-binding" evidence="10">
    <location>
        <begin position="8"/>
        <end position="279"/>
    </location>
</feature>
<dbReference type="AlphaFoldDB" id="A0A229RBD2"/>
<dbReference type="PANTHER" id="PTHR11070:SF45">
    <property type="entry name" value="DNA 3'-5' HELICASE"/>
    <property type="match status" value="1"/>
</dbReference>
<evidence type="ECO:0000256" key="7">
    <source>
        <dbReference type="ARBA" id="ARBA00034808"/>
    </source>
</evidence>
<dbReference type="Proteomes" id="UP000215563">
    <property type="component" value="Unassembled WGS sequence"/>
</dbReference>
<name>A0A229RBD2_AMYAL</name>
<comment type="catalytic activity">
    <reaction evidence="6">
        <text>Couples ATP hydrolysis with the unwinding of duplex DNA by translocating in the 3'-5' direction.</text>
        <dbReference type="EC" id="5.6.2.4"/>
    </reaction>
</comment>
<evidence type="ECO:0000313" key="11">
    <source>
        <dbReference type="EMBL" id="OXM43799.1"/>
    </source>
</evidence>
<comment type="catalytic activity">
    <reaction evidence="8">
        <text>ATP + H2O = ADP + phosphate + H(+)</text>
        <dbReference type="Rhea" id="RHEA:13065"/>
        <dbReference type="ChEBI" id="CHEBI:15377"/>
        <dbReference type="ChEBI" id="CHEBI:15378"/>
        <dbReference type="ChEBI" id="CHEBI:30616"/>
        <dbReference type="ChEBI" id="CHEBI:43474"/>
        <dbReference type="ChEBI" id="CHEBI:456216"/>
        <dbReference type="EC" id="5.6.2.4"/>
    </reaction>
</comment>
<dbReference type="GO" id="GO:0005829">
    <property type="term" value="C:cytosol"/>
    <property type="evidence" value="ECO:0007669"/>
    <property type="project" value="TreeGrafter"/>
</dbReference>
<proteinExistence type="predicted"/>
<evidence type="ECO:0000256" key="4">
    <source>
        <dbReference type="ARBA" id="ARBA00022840"/>
    </source>
</evidence>
<dbReference type="PANTHER" id="PTHR11070">
    <property type="entry name" value="UVRD / RECB / PCRA DNA HELICASE FAMILY MEMBER"/>
    <property type="match status" value="1"/>
</dbReference>
<evidence type="ECO:0000259" key="10">
    <source>
        <dbReference type="PROSITE" id="PS51198"/>
    </source>
</evidence>
<keyword evidence="5" id="KW-0413">Isomerase</keyword>
<reference evidence="11 12" key="1">
    <citation type="submission" date="2017-07" db="EMBL/GenBank/DDBJ databases">
        <title>Amycolatopsis alba DSM 44262 Genome sequencing and assembly.</title>
        <authorList>
            <person name="Kaur N."/>
            <person name="Mayilraj S."/>
        </authorList>
    </citation>
    <scope>NUCLEOTIDE SEQUENCE [LARGE SCALE GENOMIC DNA]</scope>
    <source>
        <strain evidence="11 12">DSM 44262</strain>
    </source>
</reference>
<dbReference type="GO" id="GO:0005524">
    <property type="term" value="F:ATP binding"/>
    <property type="evidence" value="ECO:0007669"/>
    <property type="project" value="UniProtKB-UniRule"/>
</dbReference>
<evidence type="ECO:0000256" key="9">
    <source>
        <dbReference type="PROSITE-ProRule" id="PRU00560"/>
    </source>
</evidence>
<protein>
    <recommendedName>
        <fullName evidence="7">DNA 3'-5' helicase</fullName>
        <ecNumber evidence="7">5.6.2.4</ecNumber>
    </recommendedName>
</protein>
<dbReference type="InterPro" id="IPR000212">
    <property type="entry name" value="DNA_helicase_UvrD/REP"/>
</dbReference>
<dbReference type="GO" id="GO:0016887">
    <property type="term" value="F:ATP hydrolysis activity"/>
    <property type="evidence" value="ECO:0007669"/>
    <property type="project" value="RHEA"/>
</dbReference>
<evidence type="ECO:0000256" key="5">
    <source>
        <dbReference type="ARBA" id="ARBA00023235"/>
    </source>
</evidence>
<dbReference type="EC" id="5.6.2.4" evidence="7"/>
<feature type="binding site" evidence="9">
    <location>
        <begin position="29"/>
        <end position="36"/>
    </location>
    <ligand>
        <name>ATP</name>
        <dbReference type="ChEBI" id="CHEBI:30616"/>
    </ligand>
</feature>
<keyword evidence="1 9" id="KW-0547">Nucleotide-binding</keyword>
<dbReference type="GO" id="GO:0043138">
    <property type="term" value="F:3'-5' DNA helicase activity"/>
    <property type="evidence" value="ECO:0007669"/>
    <property type="project" value="UniProtKB-EC"/>
</dbReference>
<gene>
    <name evidence="11" type="ORF">CFP75_37120</name>
</gene>
<keyword evidence="2 9" id="KW-0378">Hydrolase</keyword>
<sequence length="465" mass="51346">MRILPSVTPTPEQLTILADNTPGFLLIKGAAGSGKTTTALLRLRQLCASWLSRRDRLGLVDPVRVLVLTYNRTLEGYIAELARQQVPGSEGLQVQVLTFGKWAHDVIGNVDILDRDKSSAMLLPLLKDLPGDRAFLLEEVEYLLGRYPVDRLDEYLIKPRTGRGINPRVESLLKRRLLADVVEPFAALKAERGAMDWNDIAIAAGAADGIPPWDVVIVDEAQDFTANQVRALLPHLAPSHSVTFVMDAAQRIYPRHFTWKEVGVNWSKIYTLKHNYRNTEQIAAFARTLVTGVPLEDDGELPDFTACDKAGPLPTVVAGSFSAQVDYILGTLARNVDLANESVAFLHPRGGEWFSYLKKRLRQAGLPFVTLTRASTWPEGTEQIALCTLHSAKGLEFDHVIIPGLNQQVTPHGNEQGDGQLDALRRLIAMGVGRAKKSVHIGFKPTDPSTILRLLQPGTYQLVRP</sequence>
<evidence type="ECO:0000256" key="8">
    <source>
        <dbReference type="ARBA" id="ARBA00048988"/>
    </source>
</evidence>
<dbReference type="InterPro" id="IPR014016">
    <property type="entry name" value="UvrD-like_ATP-bd"/>
</dbReference>
<keyword evidence="4 9" id="KW-0067">ATP-binding</keyword>
<dbReference type="EMBL" id="NMQU01000140">
    <property type="protein sequence ID" value="OXM43799.1"/>
    <property type="molecule type" value="Genomic_DNA"/>
</dbReference>
<dbReference type="InterPro" id="IPR027417">
    <property type="entry name" value="P-loop_NTPase"/>
</dbReference>
<keyword evidence="3 9" id="KW-0347">Helicase</keyword>
<evidence type="ECO:0000256" key="6">
    <source>
        <dbReference type="ARBA" id="ARBA00034617"/>
    </source>
</evidence>
<dbReference type="GO" id="GO:0003677">
    <property type="term" value="F:DNA binding"/>
    <property type="evidence" value="ECO:0007669"/>
    <property type="project" value="InterPro"/>
</dbReference>
<evidence type="ECO:0000256" key="2">
    <source>
        <dbReference type="ARBA" id="ARBA00022801"/>
    </source>
</evidence>
<evidence type="ECO:0000256" key="1">
    <source>
        <dbReference type="ARBA" id="ARBA00022741"/>
    </source>
</evidence>
<keyword evidence="12" id="KW-1185">Reference proteome</keyword>
<dbReference type="Gene3D" id="3.40.50.300">
    <property type="entry name" value="P-loop containing nucleotide triphosphate hydrolases"/>
    <property type="match status" value="2"/>
</dbReference>
<dbReference type="Pfam" id="PF13245">
    <property type="entry name" value="AAA_19"/>
    <property type="match status" value="1"/>
</dbReference>
<evidence type="ECO:0000256" key="3">
    <source>
        <dbReference type="ARBA" id="ARBA00022806"/>
    </source>
</evidence>
<dbReference type="SUPFAM" id="SSF52540">
    <property type="entry name" value="P-loop containing nucleoside triphosphate hydrolases"/>
    <property type="match status" value="1"/>
</dbReference>
<dbReference type="InterPro" id="IPR014017">
    <property type="entry name" value="DNA_helicase_UvrD-like_C"/>
</dbReference>
<dbReference type="Pfam" id="PF13361">
    <property type="entry name" value="UvrD_C"/>
    <property type="match status" value="1"/>
</dbReference>
<dbReference type="OrthoDB" id="9810135at2"/>
<dbReference type="GO" id="GO:0000725">
    <property type="term" value="P:recombinational repair"/>
    <property type="evidence" value="ECO:0007669"/>
    <property type="project" value="TreeGrafter"/>
</dbReference>
<dbReference type="PROSITE" id="PS51198">
    <property type="entry name" value="UVRD_HELICASE_ATP_BIND"/>
    <property type="match status" value="1"/>
</dbReference>
<accession>A0A229RBD2</accession>